<dbReference type="InterPro" id="IPR004255">
    <property type="entry name" value="O-acyltransferase_WSD1_N"/>
</dbReference>
<keyword evidence="9 13" id="KW-0012">Acyltransferase</keyword>
<evidence type="ECO:0000256" key="7">
    <source>
        <dbReference type="ARBA" id="ARBA00022798"/>
    </source>
</evidence>
<dbReference type="GO" id="GO:0019432">
    <property type="term" value="P:triglyceride biosynthetic process"/>
    <property type="evidence" value="ECO:0007669"/>
    <property type="project" value="UniProtKB-UniPathway"/>
</dbReference>
<dbReference type="EMBL" id="AAWS01000046">
    <property type="protein sequence ID" value="EAY25585.1"/>
    <property type="molecule type" value="Genomic_DNA"/>
</dbReference>
<dbReference type="Proteomes" id="UP000004095">
    <property type="component" value="Unassembled WGS sequence"/>
</dbReference>
<dbReference type="GO" id="GO:0006071">
    <property type="term" value="P:glycerol metabolic process"/>
    <property type="evidence" value="ECO:0007669"/>
    <property type="project" value="UniProtKB-KW"/>
</dbReference>
<dbReference type="RefSeq" id="WP_002702600.1">
    <property type="nucleotide sequence ID" value="NZ_AAWS01000046.1"/>
</dbReference>
<evidence type="ECO:0000256" key="8">
    <source>
        <dbReference type="ARBA" id="ARBA00023098"/>
    </source>
</evidence>
<evidence type="ECO:0000256" key="10">
    <source>
        <dbReference type="ARBA" id="ARBA00048109"/>
    </source>
</evidence>
<evidence type="ECO:0000256" key="9">
    <source>
        <dbReference type="ARBA" id="ARBA00023315"/>
    </source>
</evidence>
<dbReference type="GO" id="GO:0051701">
    <property type="term" value="P:biological process involved in interaction with host"/>
    <property type="evidence" value="ECO:0007669"/>
    <property type="project" value="TreeGrafter"/>
</dbReference>
<organism evidence="13 14">
    <name type="scientific">Microscilla marina ATCC 23134</name>
    <dbReference type="NCBI Taxonomy" id="313606"/>
    <lineage>
        <taxon>Bacteria</taxon>
        <taxon>Pseudomonadati</taxon>
        <taxon>Bacteroidota</taxon>
        <taxon>Cytophagia</taxon>
        <taxon>Cytophagales</taxon>
        <taxon>Microscillaceae</taxon>
        <taxon>Microscilla</taxon>
    </lineage>
</organism>
<name>A1ZVP2_MICM2</name>
<dbReference type="Pfam" id="PF03007">
    <property type="entry name" value="WS_DGAT_cat"/>
    <property type="match status" value="1"/>
</dbReference>
<dbReference type="InterPro" id="IPR009721">
    <property type="entry name" value="O-acyltransferase_WSD1_C"/>
</dbReference>
<evidence type="ECO:0000259" key="12">
    <source>
        <dbReference type="Pfam" id="PF06974"/>
    </source>
</evidence>
<evidence type="ECO:0000256" key="6">
    <source>
        <dbReference type="ARBA" id="ARBA00022679"/>
    </source>
</evidence>
<dbReference type="SUPFAM" id="SSF52777">
    <property type="entry name" value="CoA-dependent acyltransferases"/>
    <property type="match status" value="1"/>
</dbReference>
<dbReference type="InterPro" id="IPR045034">
    <property type="entry name" value="O-acyltransferase_WSD1-like"/>
</dbReference>
<keyword evidence="6 13" id="KW-0808">Transferase</keyword>
<dbReference type="EC" id="2.3.1.20" evidence="4"/>
<sequence length="476" mass="52946">MQQLSGLDATFLYIESNRAPMHVGGVYIFEPSKDNERFNYYQFRDFIESRLHISRVFRQRLVEAPLDMSHPYWIEDPDFDLEYHLHHVAIPQPGGSQELLDLAARIFSRTMDRKRPLWEITIAEGLNIEGIPPNSFALITKVHHAAIDGGSGAEMMGALLNPSPAKRPKDNEEHHYWESERIPTGIEIIARNYIKSVGTPVKLAKFLYEAVGNTIDVAKEAITKWIEPPPMPFTAPTTLFNAPVTAHRIFGGANIPLERIKKMKNIAKTTVNNVVLAVCAGALRRYLKDKNNLPKKPLVAMAPISVRSEEDKGTMGNKVSAMLVSLATNEEDPFKRLMLIHESATSSKVYSKAIGADKIMDLVPSELAALAARLYTKSKVVEYIRPIYNLVITNVPGPPIPLYMGGAKLLNHYGTAPLIDGAGLLMVVFSYAGAITISATSCRELMPDLDKFIENIYESLDELEQAIQVIAPASQK</sequence>
<evidence type="ECO:0000256" key="5">
    <source>
        <dbReference type="ARBA" id="ARBA00022516"/>
    </source>
</evidence>
<evidence type="ECO:0000256" key="2">
    <source>
        <dbReference type="ARBA" id="ARBA00005189"/>
    </source>
</evidence>
<keyword evidence="7" id="KW-0319">Glycerol metabolism</keyword>
<evidence type="ECO:0000256" key="3">
    <source>
        <dbReference type="ARBA" id="ARBA00009587"/>
    </source>
</evidence>
<protein>
    <recommendedName>
        <fullName evidence="4">diacylglycerol O-acyltransferase</fullName>
        <ecNumber evidence="4">2.3.1.20</ecNumber>
    </recommendedName>
</protein>
<comment type="catalytic activity">
    <reaction evidence="10">
        <text>an acyl-CoA + a 1,2-diacyl-sn-glycerol = a triacyl-sn-glycerol + CoA</text>
        <dbReference type="Rhea" id="RHEA:10868"/>
        <dbReference type="ChEBI" id="CHEBI:17815"/>
        <dbReference type="ChEBI" id="CHEBI:57287"/>
        <dbReference type="ChEBI" id="CHEBI:58342"/>
        <dbReference type="ChEBI" id="CHEBI:64615"/>
        <dbReference type="EC" id="2.3.1.20"/>
    </reaction>
</comment>
<gene>
    <name evidence="13" type="ORF">M23134_00683</name>
</gene>
<keyword evidence="8" id="KW-0443">Lipid metabolism</keyword>
<evidence type="ECO:0000256" key="1">
    <source>
        <dbReference type="ARBA" id="ARBA00004771"/>
    </source>
</evidence>
<reference evidence="13 14" key="1">
    <citation type="submission" date="2007-01" db="EMBL/GenBank/DDBJ databases">
        <authorList>
            <person name="Haygood M."/>
            <person name="Podell S."/>
            <person name="Anderson C."/>
            <person name="Hopkinson B."/>
            <person name="Roe K."/>
            <person name="Barbeau K."/>
            <person name="Gaasterland T."/>
            <person name="Ferriera S."/>
            <person name="Johnson J."/>
            <person name="Kravitz S."/>
            <person name="Beeson K."/>
            <person name="Sutton G."/>
            <person name="Rogers Y.-H."/>
            <person name="Friedman R."/>
            <person name="Frazier M."/>
            <person name="Venter J.C."/>
        </authorList>
    </citation>
    <scope>NUCLEOTIDE SEQUENCE [LARGE SCALE GENOMIC DNA]</scope>
    <source>
        <strain evidence="13 14">ATCC 23134</strain>
    </source>
</reference>
<dbReference type="OrthoDB" id="9810950at2"/>
<proteinExistence type="inferred from homology"/>
<dbReference type="GO" id="GO:0004144">
    <property type="term" value="F:diacylglycerol O-acyltransferase activity"/>
    <property type="evidence" value="ECO:0007669"/>
    <property type="project" value="UniProtKB-EC"/>
</dbReference>
<dbReference type="PANTHER" id="PTHR31650:SF1">
    <property type="entry name" value="WAX ESTER SYNTHASE_DIACYLGLYCEROL ACYLTRANSFERASE 4-RELATED"/>
    <property type="match status" value="1"/>
</dbReference>
<dbReference type="UniPathway" id="UPA00282"/>
<dbReference type="GO" id="GO:0001666">
    <property type="term" value="P:response to hypoxia"/>
    <property type="evidence" value="ECO:0007669"/>
    <property type="project" value="TreeGrafter"/>
</dbReference>
<dbReference type="GO" id="GO:0071731">
    <property type="term" value="P:response to nitric oxide"/>
    <property type="evidence" value="ECO:0007669"/>
    <property type="project" value="TreeGrafter"/>
</dbReference>
<comment type="pathway">
    <text evidence="2">Lipid metabolism.</text>
</comment>
<evidence type="ECO:0000313" key="14">
    <source>
        <dbReference type="Proteomes" id="UP000004095"/>
    </source>
</evidence>
<evidence type="ECO:0000259" key="11">
    <source>
        <dbReference type="Pfam" id="PF03007"/>
    </source>
</evidence>
<feature type="domain" description="O-acyltransferase WSD1-like N-terminal" evidence="11">
    <location>
        <begin position="4"/>
        <end position="275"/>
    </location>
</feature>
<dbReference type="Pfam" id="PF06974">
    <property type="entry name" value="WS_DGAT_C"/>
    <property type="match status" value="1"/>
</dbReference>
<evidence type="ECO:0000256" key="4">
    <source>
        <dbReference type="ARBA" id="ARBA00013244"/>
    </source>
</evidence>
<comment type="pathway">
    <text evidence="1">Glycerolipid metabolism; triacylglycerol biosynthesis.</text>
</comment>
<dbReference type="AlphaFoldDB" id="A1ZVP2"/>
<evidence type="ECO:0000313" key="13">
    <source>
        <dbReference type="EMBL" id="EAY25585.1"/>
    </source>
</evidence>
<dbReference type="eggNOG" id="COG4908">
    <property type="taxonomic scope" value="Bacteria"/>
</dbReference>
<dbReference type="GO" id="GO:0005886">
    <property type="term" value="C:plasma membrane"/>
    <property type="evidence" value="ECO:0007669"/>
    <property type="project" value="TreeGrafter"/>
</dbReference>
<comment type="caution">
    <text evidence="13">The sequence shown here is derived from an EMBL/GenBank/DDBJ whole genome shotgun (WGS) entry which is preliminary data.</text>
</comment>
<dbReference type="NCBIfam" id="TIGR02946">
    <property type="entry name" value="acyl_WS_DGAT"/>
    <property type="match status" value="1"/>
</dbReference>
<keyword evidence="5" id="KW-0444">Lipid biosynthesis</keyword>
<dbReference type="PANTHER" id="PTHR31650">
    <property type="entry name" value="O-ACYLTRANSFERASE (WSD1-LIKE) FAMILY PROTEIN"/>
    <property type="match status" value="1"/>
</dbReference>
<keyword evidence="14" id="KW-1185">Reference proteome</keyword>
<feature type="domain" description="O-acyltransferase WSD1 C-terminal" evidence="12">
    <location>
        <begin position="315"/>
        <end position="463"/>
    </location>
</feature>
<comment type="similarity">
    <text evidence="3">Belongs to the long-chain O-acyltransferase family.</text>
</comment>
<dbReference type="InterPro" id="IPR014292">
    <property type="entry name" value="Acyl_transf_WS/DGAT"/>
</dbReference>
<accession>A1ZVP2</accession>